<feature type="signal peptide" evidence="1">
    <location>
        <begin position="1"/>
        <end position="21"/>
    </location>
</feature>
<name>A0ABP7WZC8_9GAMM</name>
<organism evidence="2 3">
    <name type="scientific">Zhongshania borealis</name>
    <dbReference type="NCBI Taxonomy" id="889488"/>
    <lineage>
        <taxon>Bacteria</taxon>
        <taxon>Pseudomonadati</taxon>
        <taxon>Pseudomonadota</taxon>
        <taxon>Gammaproteobacteria</taxon>
        <taxon>Cellvibrionales</taxon>
        <taxon>Spongiibacteraceae</taxon>
        <taxon>Zhongshania</taxon>
    </lineage>
</organism>
<evidence type="ECO:0000313" key="2">
    <source>
        <dbReference type="EMBL" id="GAA4100149.1"/>
    </source>
</evidence>
<sequence length="141" mass="14226">MNNIKKMVLAGIMVLPSFGFAESSAGVGVPVMGVINQAGGLLTSMAAGNIPSFGLDTLPVDSLAVWGSLSALSNGSPSIEMLPIDPGSLSAFGSSGEVVSELLSSRIYILIDFVGSVSGLDAEQYHSGVGSPVDLLTVSPI</sequence>
<comment type="caution">
    <text evidence="2">The sequence shown here is derived from an EMBL/GenBank/DDBJ whole genome shotgun (WGS) entry which is preliminary data.</text>
</comment>
<protein>
    <submittedName>
        <fullName evidence="2">Uncharacterized protein</fullName>
    </submittedName>
</protein>
<accession>A0ABP7WZC8</accession>
<feature type="chain" id="PRO_5045236148" evidence="1">
    <location>
        <begin position="22"/>
        <end position="141"/>
    </location>
</feature>
<dbReference type="EMBL" id="BAABDM010000005">
    <property type="protein sequence ID" value="GAA4100149.1"/>
    <property type="molecule type" value="Genomic_DNA"/>
</dbReference>
<evidence type="ECO:0000313" key="3">
    <source>
        <dbReference type="Proteomes" id="UP001500392"/>
    </source>
</evidence>
<dbReference type="RefSeq" id="WP_344936896.1">
    <property type="nucleotide sequence ID" value="NZ_BAABDM010000005.1"/>
</dbReference>
<evidence type="ECO:0000256" key="1">
    <source>
        <dbReference type="SAM" id="SignalP"/>
    </source>
</evidence>
<keyword evidence="3" id="KW-1185">Reference proteome</keyword>
<reference evidence="3" key="1">
    <citation type="journal article" date="2019" name="Int. J. Syst. Evol. Microbiol.">
        <title>The Global Catalogue of Microorganisms (GCM) 10K type strain sequencing project: providing services to taxonomists for standard genome sequencing and annotation.</title>
        <authorList>
            <consortium name="The Broad Institute Genomics Platform"/>
            <consortium name="The Broad Institute Genome Sequencing Center for Infectious Disease"/>
            <person name="Wu L."/>
            <person name="Ma J."/>
        </authorList>
    </citation>
    <scope>NUCLEOTIDE SEQUENCE [LARGE SCALE GENOMIC DNA]</scope>
    <source>
        <strain evidence="3">JCM 17304</strain>
    </source>
</reference>
<dbReference type="Proteomes" id="UP001500392">
    <property type="component" value="Unassembled WGS sequence"/>
</dbReference>
<proteinExistence type="predicted"/>
<gene>
    <name evidence="2" type="ORF">GCM10022414_26970</name>
</gene>
<keyword evidence="1" id="KW-0732">Signal</keyword>